<dbReference type="RefSeq" id="WP_052630688.1">
    <property type="nucleotide sequence ID" value="NZ_CP011144.1"/>
</dbReference>
<sequence length="320" mass="34616">MTARGPATAVADAAQEGIVPTLAELVALRAQVQRAPQPRRGRHGVHGPAPSHLRGRGMEYAESREYTIGDDVRRMDWRLTARSGRAHTKLFQAERERLTLLVADTAPALYFGTRVRFKSVQAARAGAVAVWSALKAGDRIAALRGGEPAIPPATGLRGAMRVLDALARWYARPPQDDAGLEVALEHAQRLLRPGAQLLVLADAASAVQVPALRWTALARHHQATLVLLQDPLETAPPRHELAFRAGARRLQLALDRPRVREHWNDAFVAPAQELSRTLPALGWQVRLLSSDADSSDWLRPQDAATAAEDAAGATRSTAAG</sequence>
<dbReference type="AlphaFoldDB" id="A0A0E3YZR2"/>
<evidence type="ECO:0000259" key="2">
    <source>
        <dbReference type="Pfam" id="PF01882"/>
    </source>
</evidence>
<dbReference type="PATRIC" id="fig|314722.6.peg.866"/>
<evidence type="ECO:0000256" key="1">
    <source>
        <dbReference type="SAM" id="MobiDB-lite"/>
    </source>
</evidence>
<proteinExistence type="predicted"/>
<dbReference type="EMBL" id="CP011144">
    <property type="protein sequence ID" value="AKC86082.1"/>
    <property type="molecule type" value="Genomic_DNA"/>
</dbReference>
<dbReference type="Pfam" id="PF01882">
    <property type="entry name" value="DUF58"/>
    <property type="match status" value="1"/>
</dbReference>
<dbReference type="Proteomes" id="UP000033067">
    <property type="component" value="Chromosome"/>
</dbReference>
<dbReference type="OrthoDB" id="9776116at2"/>
<dbReference type="PANTHER" id="PTHR33608">
    <property type="entry name" value="BLL2464 PROTEIN"/>
    <property type="match status" value="1"/>
</dbReference>
<feature type="region of interest" description="Disordered" evidence="1">
    <location>
        <begin position="33"/>
        <end position="60"/>
    </location>
</feature>
<dbReference type="KEGG" id="psuw:WQ53_04155"/>
<accession>A0A0E3YZR2</accession>
<protein>
    <submittedName>
        <fullName evidence="3">ATPase</fullName>
    </submittedName>
</protein>
<evidence type="ECO:0000313" key="4">
    <source>
        <dbReference type="Proteomes" id="UP000033067"/>
    </source>
</evidence>
<keyword evidence="4" id="KW-1185">Reference proteome</keyword>
<reference evidence="3 4" key="1">
    <citation type="journal article" date="2015" name="Genome Announc.">
        <title>Complete Genome Sequence of Pseudoxanthomonas suwonensis Strain J1, a Cellulose-Degrading Bacterium Isolated from Leaf- and Wood-Enriched Soil.</title>
        <authorList>
            <person name="Hou L."/>
            <person name="Jiang J."/>
            <person name="Xu Z."/>
            <person name="Zhou Y."/>
            <person name="Leung F.C."/>
        </authorList>
    </citation>
    <scope>NUCLEOTIDE SEQUENCE [LARGE SCALE GENOMIC DNA]</scope>
    <source>
        <strain evidence="3 4">J1</strain>
    </source>
</reference>
<evidence type="ECO:0000313" key="3">
    <source>
        <dbReference type="EMBL" id="AKC86082.1"/>
    </source>
</evidence>
<feature type="domain" description="DUF58" evidence="2">
    <location>
        <begin position="62"/>
        <end position="239"/>
    </location>
</feature>
<organism evidence="3 4">
    <name type="scientific">Pseudoxanthomonas suwonensis</name>
    <dbReference type="NCBI Taxonomy" id="314722"/>
    <lineage>
        <taxon>Bacteria</taxon>
        <taxon>Pseudomonadati</taxon>
        <taxon>Pseudomonadota</taxon>
        <taxon>Gammaproteobacteria</taxon>
        <taxon>Lysobacterales</taxon>
        <taxon>Lysobacteraceae</taxon>
        <taxon>Pseudoxanthomonas</taxon>
    </lineage>
</organism>
<dbReference type="PANTHER" id="PTHR33608:SF12">
    <property type="entry name" value="DUF58 DOMAIN-CONTAINING PROTEIN"/>
    <property type="match status" value="1"/>
</dbReference>
<gene>
    <name evidence="3" type="ORF">WQ53_04155</name>
</gene>
<name>A0A0E3YZR2_9GAMM</name>
<dbReference type="InterPro" id="IPR002881">
    <property type="entry name" value="DUF58"/>
</dbReference>